<dbReference type="RefSeq" id="WP_418730440.1">
    <property type="nucleotide sequence ID" value="NZ_DBFJMN010000283.1"/>
</dbReference>
<comment type="caution">
    <text evidence="1">The sequence shown here is derived from an EMBL/GenBank/DDBJ whole genome shotgun (WGS) entry which is preliminary data.</text>
</comment>
<name>A0A354M2W1_9BACT</name>
<accession>A0A354M2W1</accession>
<organism evidence="1 2">
    <name type="scientific">Coprobacter fastidiosus</name>
    <dbReference type="NCBI Taxonomy" id="1099853"/>
    <lineage>
        <taxon>Bacteria</taxon>
        <taxon>Pseudomonadati</taxon>
        <taxon>Bacteroidota</taxon>
        <taxon>Bacteroidia</taxon>
        <taxon>Bacteroidales</taxon>
        <taxon>Barnesiellaceae</taxon>
        <taxon>Coprobacter</taxon>
    </lineage>
</organism>
<evidence type="ECO:0000313" key="2">
    <source>
        <dbReference type="Proteomes" id="UP000262954"/>
    </source>
</evidence>
<reference evidence="1 2" key="1">
    <citation type="journal article" date="2018" name="Nat. Biotechnol.">
        <title>A standardized bacterial taxonomy based on genome phylogeny substantially revises the tree of life.</title>
        <authorList>
            <person name="Parks D.H."/>
            <person name="Chuvochina M."/>
            <person name="Waite D.W."/>
            <person name="Rinke C."/>
            <person name="Skarshewski A."/>
            <person name="Chaumeil P.A."/>
            <person name="Hugenholtz P."/>
        </authorList>
    </citation>
    <scope>NUCLEOTIDE SEQUENCE [LARGE SCALE GENOMIC DNA]</scope>
    <source>
        <strain evidence="1">UBA11482</strain>
    </source>
</reference>
<dbReference type="Proteomes" id="UP000262954">
    <property type="component" value="Unassembled WGS sequence"/>
</dbReference>
<proteinExistence type="predicted"/>
<gene>
    <name evidence="1" type="ORF">DDY73_07565</name>
</gene>
<sequence>MKKTVLELMEEFIRTATPESFLEDCVKFDIKLDNKDIEEYSSEKIIVFSKDELFKSTNDQESYCLAA</sequence>
<evidence type="ECO:0000313" key="1">
    <source>
        <dbReference type="EMBL" id="HBJ08850.1"/>
    </source>
</evidence>
<dbReference type="EMBL" id="DNWC01000096">
    <property type="protein sequence ID" value="HBJ08850.1"/>
    <property type="molecule type" value="Genomic_DNA"/>
</dbReference>
<protein>
    <submittedName>
        <fullName evidence="1">Uncharacterized protein</fullName>
    </submittedName>
</protein>
<dbReference type="AlphaFoldDB" id="A0A354M2W1"/>